<keyword evidence="1" id="KW-0812">Transmembrane</keyword>
<accession>A0A6C0F4B5</accession>
<keyword evidence="1" id="KW-0472">Membrane</keyword>
<organism evidence="2">
    <name type="scientific">viral metagenome</name>
    <dbReference type="NCBI Taxonomy" id="1070528"/>
    <lineage>
        <taxon>unclassified sequences</taxon>
        <taxon>metagenomes</taxon>
        <taxon>organismal metagenomes</taxon>
    </lineage>
</organism>
<evidence type="ECO:0000313" key="2">
    <source>
        <dbReference type="EMBL" id="QHT36577.1"/>
    </source>
</evidence>
<reference evidence="2" key="1">
    <citation type="journal article" date="2020" name="Nature">
        <title>Giant virus diversity and host interactions through global metagenomics.</title>
        <authorList>
            <person name="Schulz F."/>
            <person name="Roux S."/>
            <person name="Paez-Espino D."/>
            <person name="Jungbluth S."/>
            <person name="Walsh D.A."/>
            <person name="Denef V.J."/>
            <person name="McMahon K.D."/>
            <person name="Konstantinidis K.T."/>
            <person name="Eloe-Fadrosh E.A."/>
            <person name="Kyrpides N.C."/>
            <person name="Woyke T."/>
        </authorList>
    </citation>
    <scope>NUCLEOTIDE SEQUENCE</scope>
    <source>
        <strain evidence="2">GVMAG-S-ERX555931-87</strain>
    </source>
</reference>
<sequence>MLTEILVYLYLIYGLYMVYEKRLLNPLYLIVLLTGMLKMSFDYRVCTVAYVECKMRGVSRGYSIVNKILDPMIDLRYTDHTYPIYILGLVILYYNIYWYLKIFKA</sequence>
<evidence type="ECO:0000256" key="1">
    <source>
        <dbReference type="SAM" id="Phobius"/>
    </source>
</evidence>
<dbReference type="AlphaFoldDB" id="A0A6C0F4B5"/>
<keyword evidence="1" id="KW-1133">Transmembrane helix</keyword>
<feature type="transmembrane region" description="Helical" evidence="1">
    <location>
        <begin position="82"/>
        <end position="100"/>
    </location>
</feature>
<protein>
    <submittedName>
        <fullName evidence="2">Uncharacterized protein</fullName>
    </submittedName>
</protein>
<dbReference type="EMBL" id="MN738746">
    <property type="protein sequence ID" value="QHT36577.1"/>
    <property type="molecule type" value="Genomic_DNA"/>
</dbReference>
<proteinExistence type="predicted"/>
<name>A0A6C0F4B5_9ZZZZ</name>